<dbReference type="SMART" id="SM00855">
    <property type="entry name" value="PGAM"/>
    <property type="match status" value="1"/>
</dbReference>
<sequence length="216" mass="25371">MSNLLKYTNKTMFSKKLFLIRHGHAYHNELFPIIGSKAFRVQEVIDAPLTDIGHDQSNELHETIDQYGIQLVLVSPLLRALQTAHGIFRRKNIPMRCIEHIREYPIGEETCNQRLSLDERFVEFPDIDFSEIQSIDDIYWTPQRETLDALNHRIQDVKEYIRELPQERIAIVSHSSFLGQFKDKHIAYIENGDTEMLHCWPLEYDLPLVDQPNQSL</sequence>
<dbReference type="InterPro" id="IPR050275">
    <property type="entry name" value="PGM_Phosphatase"/>
</dbReference>
<name>A0A6C0F4K7_9ZZZZ</name>
<organism evidence="1">
    <name type="scientific">viral metagenome</name>
    <dbReference type="NCBI Taxonomy" id="1070528"/>
    <lineage>
        <taxon>unclassified sequences</taxon>
        <taxon>metagenomes</taxon>
        <taxon>organismal metagenomes</taxon>
    </lineage>
</organism>
<proteinExistence type="predicted"/>
<dbReference type="EMBL" id="MN738786">
    <property type="protein sequence ID" value="QHT36677.1"/>
    <property type="molecule type" value="Genomic_DNA"/>
</dbReference>
<dbReference type="Pfam" id="PF00300">
    <property type="entry name" value="His_Phos_1"/>
    <property type="match status" value="1"/>
</dbReference>
<dbReference type="Gene3D" id="3.40.50.1240">
    <property type="entry name" value="Phosphoglycerate mutase-like"/>
    <property type="match status" value="1"/>
</dbReference>
<evidence type="ECO:0008006" key="2">
    <source>
        <dbReference type="Google" id="ProtNLM"/>
    </source>
</evidence>
<evidence type="ECO:0000313" key="1">
    <source>
        <dbReference type="EMBL" id="QHT36677.1"/>
    </source>
</evidence>
<protein>
    <recommendedName>
        <fullName evidence="2">Phosphoglycerate mutase family protein</fullName>
    </recommendedName>
</protein>
<dbReference type="GO" id="GO:0016791">
    <property type="term" value="F:phosphatase activity"/>
    <property type="evidence" value="ECO:0007669"/>
    <property type="project" value="TreeGrafter"/>
</dbReference>
<dbReference type="InterPro" id="IPR029033">
    <property type="entry name" value="His_PPase_superfam"/>
</dbReference>
<accession>A0A6C0F4K7</accession>
<dbReference type="PANTHER" id="PTHR48100:SF1">
    <property type="entry name" value="HISTIDINE PHOSPHATASE FAMILY PROTEIN-RELATED"/>
    <property type="match status" value="1"/>
</dbReference>
<dbReference type="AlphaFoldDB" id="A0A6C0F4K7"/>
<dbReference type="SUPFAM" id="SSF53254">
    <property type="entry name" value="Phosphoglycerate mutase-like"/>
    <property type="match status" value="1"/>
</dbReference>
<dbReference type="CDD" id="cd07067">
    <property type="entry name" value="HP_PGM_like"/>
    <property type="match status" value="1"/>
</dbReference>
<dbReference type="InterPro" id="IPR013078">
    <property type="entry name" value="His_Pase_superF_clade-1"/>
</dbReference>
<dbReference type="GO" id="GO:0005737">
    <property type="term" value="C:cytoplasm"/>
    <property type="evidence" value="ECO:0007669"/>
    <property type="project" value="TreeGrafter"/>
</dbReference>
<dbReference type="PANTHER" id="PTHR48100">
    <property type="entry name" value="BROAD-SPECIFICITY PHOSPHATASE YOR283W-RELATED"/>
    <property type="match status" value="1"/>
</dbReference>
<reference evidence="1" key="1">
    <citation type="journal article" date="2020" name="Nature">
        <title>Giant virus diversity and host interactions through global metagenomics.</title>
        <authorList>
            <person name="Schulz F."/>
            <person name="Roux S."/>
            <person name="Paez-Espino D."/>
            <person name="Jungbluth S."/>
            <person name="Walsh D.A."/>
            <person name="Denef V.J."/>
            <person name="McMahon K.D."/>
            <person name="Konstantinidis K.T."/>
            <person name="Eloe-Fadrosh E.A."/>
            <person name="Kyrpides N.C."/>
            <person name="Woyke T."/>
        </authorList>
    </citation>
    <scope>NUCLEOTIDE SEQUENCE</scope>
    <source>
        <strain evidence="1">GVMAG-S-ERX555967-130</strain>
    </source>
</reference>